<feature type="transmembrane region" description="Helical" evidence="13">
    <location>
        <begin position="514"/>
        <end position="535"/>
    </location>
</feature>
<keyword evidence="5 13" id="KW-0812">Transmembrane</keyword>
<evidence type="ECO:0000256" key="8">
    <source>
        <dbReference type="ARBA" id="ARBA00023043"/>
    </source>
</evidence>
<dbReference type="InterPro" id="IPR002347">
    <property type="entry name" value="SDR_fam"/>
</dbReference>
<proteinExistence type="predicted"/>
<dbReference type="CDD" id="cd05233">
    <property type="entry name" value="SDR_c"/>
    <property type="match status" value="1"/>
</dbReference>
<comment type="subcellular location">
    <subcellularLocation>
        <location evidence="1">Membrane</location>
        <topology evidence="1">Multi-pass membrane protein</topology>
    </subcellularLocation>
    <subcellularLocation>
        <location evidence="2">Plastid</location>
        <location evidence="2">Chloroplast</location>
    </subcellularLocation>
</comment>
<dbReference type="InterPro" id="IPR000571">
    <property type="entry name" value="Znf_CCCH"/>
</dbReference>
<keyword evidence="16" id="KW-1185">Reference proteome</keyword>
<dbReference type="Pfam" id="PF00642">
    <property type="entry name" value="zf-CCCH"/>
    <property type="match status" value="2"/>
</dbReference>
<feature type="domain" description="C3H1-type" evidence="14">
    <location>
        <begin position="1608"/>
        <end position="1636"/>
    </location>
</feature>
<feature type="compositionally biased region" description="Basic residues" evidence="12">
    <location>
        <begin position="1918"/>
        <end position="1927"/>
    </location>
</feature>
<dbReference type="PROSITE" id="PS00061">
    <property type="entry name" value="ADH_SHORT"/>
    <property type="match status" value="1"/>
</dbReference>
<dbReference type="InterPro" id="IPR036291">
    <property type="entry name" value="NAD(P)-bd_dom_sf"/>
</dbReference>
<evidence type="ECO:0000256" key="6">
    <source>
        <dbReference type="ARBA" id="ARBA00022737"/>
    </source>
</evidence>
<feature type="compositionally biased region" description="Basic and acidic residues" evidence="12">
    <location>
        <begin position="1435"/>
        <end position="1455"/>
    </location>
</feature>
<feature type="region of interest" description="Disordered" evidence="12">
    <location>
        <begin position="1391"/>
        <end position="1455"/>
    </location>
</feature>
<feature type="transmembrane region" description="Helical" evidence="13">
    <location>
        <begin position="441"/>
        <end position="465"/>
    </location>
</feature>
<dbReference type="InterPro" id="IPR020904">
    <property type="entry name" value="Sc_DH/Rdtase_CS"/>
</dbReference>
<evidence type="ECO:0000256" key="7">
    <source>
        <dbReference type="ARBA" id="ARBA00022989"/>
    </source>
</evidence>
<feature type="transmembrane region" description="Helical" evidence="13">
    <location>
        <begin position="1283"/>
        <end position="1304"/>
    </location>
</feature>
<keyword evidence="6" id="KW-0677">Repeat</keyword>
<feature type="compositionally biased region" description="Basic and acidic residues" evidence="12">
    <location>
        <begin position="724"/>
        <end position="733"/>
    </location>
</feature>
<feature type="transmembrane region" description="Helical" evidence="13">
    <location>
        <begin position="1310"/>
        <end position="1332"/>
    </location>
</feature>
<feature type="domain" description="C3H1-type" evidence="14">
    <location>
        <begin position="1744"/>
        <end position="1774"/>
    </location>
</feature>
<reference evidence="15 16" key="1">
    <citation type="submission" date="2021-05" db="EMBL/GenBank/DDBJ databases">
        <title>Genome Assembly of Synthetic Allotetraploid Brassica napus Reveals Homoeologous Exchanges between Subgenomes.</title>
        <authorList>
            <person name="Davis J.T."/>
        </authorList>
    </citation>
    <scope>NUCLEOTIDE SEQUENCE [LARGE SCALE GENOMIC DNA]</scope>
    <source>
        <strain evidence="16">cv. Da-Ae</strain>
        <tissue evidence="15">Seedling</tissue>
    </source>
</reference>
<protein>
    <recommendedName>
        <fullName evidence="14">C3H1-type domain-containing protein</fullName>
    </recommendedName>
</protein>
<keyword evidence="3" id="KW-0150">Chloroplast</keyword>
<feature type="compositionally biased region" description="Basic and acidic residues" evidence="12">
    <location>
        <begin position="2111"/>
        <end position="2120"/>
    </location>
</feature>
<feature type="repeat" description="ANK" evidence="10">
    <location>
        <begin position="69"/>
        <end position="101"/>
    </location>
</feature>
<dbReference type="PANTHER" id="PTHR24186">
    <property type="entry name" value="PROTEIN PHOSPHATASE 1 REGULATORY SUBUNIT"/>
    <property type="match status" value="1"/>
</dbReference>
<evidence type="ECO:0000256" key="13">
    <source>
        <dbReference type="SAM" id="Phobius"/>
    </source>
</evidence>
<dbReference type="Pfam" id="PF00106">
    <property type="entry name" value="adh_short"/>
    <property type="match status" value="1"/>
</dbReference>
<evidence type="ECO:0000256" key="11">
    <source>
        <dbReference type="PROSITE-ProRule" id="PRU00723"/>
    </source>
</evidence>
<feature type="transmembrane region" description="Helical" evidence="13">
    <location>
        <begin position="1198"/>
        <end position="1218"/>
    </location>
</feature>
<dbReference type="Gene3D" id="3.30.70.330">
    <property type="match status" value="1"/>
</dbReference>
<comment type="caution">
    <text evidence="15">The sequence shown here is derived from an EMBL/GenBank/DDBJ whole genome shotgun (WGS) entry which is preliminary data.</text>
</comment>
<feature type="compositionally biased region" description="Basic and acidic residues" evidence="12">
    <location>
        <begin position="2066"/>
        <end position="2099"/>
    </location>
</feature>
<dbReference type="Pfam" id="PF12796">
    <property type="entry name" value="Ank_2"/>
    <property type="match status" value="3"/>
</dbReference>
<feature type="transmembrane region" description="Helical" evidence="13">
    <location>
        <begin position="486"/>
        <end position="508"/>
    </location>
</feature>
<feature type="transmembrane region" description="Helical" evidence="13">
    <location>
        <begin position="1238"/>
        <end position="1262"/>
    </location>
</feature>
<dbReference type="InterPro" id="IPR012677">
    <property type="entry name" value="Nucleotide-bd_a/b_plait_sf"/>
</dbReference>
<keyword evidence="7 13" id="KW-1133">Transmembrane helix</keyword>
<dbReference type="PANTHER" id="PTHR24186:SF38">
    <property type="entry name" value="ANKYRIN REPEAT FAMILY PROTEIN"/>
    <property type="match status" value="1"/>
</dbReference>
<dbReference type="InterPro" id="IPR002110">
    <property type="entry name" value="Ankyrin_rpt"/>
</dbReference>
<evidence type="ECO:0000256" key="9">
    <source>
        <dbReference type="ARBA" id="ARBA00023136"/>
    </source>
</evidence>
<feature type="repeat" description="ANK" evidence="10">
    <location>
        <begin position="630"/>
        <end position="662"/>
    </location>
</feature>
<evidence type="ECO:0000256" key="3">
    <source>
        <dbReference type="ARBA" id="ARBA00022528"/>
    </source>
</evidence>
<evidence type="ECO:0000256" key="4">
    <source>
        <dbReference type="ARBA" id="ARBA00022640"/>
    </source>
</evidence>
<feature type="compositionally biased region" description="Basic and acidic residues" evidence="12">
    <location>
        <begin position="1859"/>
        <end position="1879"/>
    </location>
</feature>
<dbReference type="PRINTS" id="PR00080">
    <property type="entry name" value="SDRFAMILY"/>
</dbReference>
<sequence>MQPIFHAILQNELPAFLSLVEERDSWLEERNDEQHSNTVLHMAAKHGRGEFVSKIIELRPSLICSRNAYGNTPLHLAALLGDVNIIMTMLEFGPEACSARNNNNQTPLHLACRSNSVESATLFAEKIQSVGLHELNFAILSGMAGTILERFPDLAREEAWPVQGGSLSSLLHHACDRGDLELTRILLGVDERLDEALDTNGLSPLHLAVLRGSVVILEEFLNTAPLSFYSLTPSKESVFHLAARNNNMDAFVFMAESVGINSQILLQQTDEDGNTVLHVAASVACGAPFVHYIRKRTDKRCKNNIGFAAYQLIPQEAVNFELLSRWLRFDTETPEELNSEEYDAICGSSDADKVIRLLTLIGINTTTIAERKRKSKQSEVEKGRESLEYEMHIEALQNARNTIAIVAVLIASVTYAGGINPPGGVYQDGPWKGKSTVGKTTAFKVFAICNNIALFTSLAIVILLVSVIPYKRKPLKRLLVATHRMMWVSIGFMAASYIAASWVTIPHYHGTRWLFPGIIAVGGGALIVLFSYLLVEIIGHWFKKLNRVGDIPSFARTCSDMAPIFHAILQNDLPTFLSLVEERNSSLEERTDKEHLNDTVLHMAAKLGHGELASMIIDRRPSLVCSLNAEGNTPLHLAALLGYIDIVVQMLETGLEACTARNNNNDTPLHLACRSISMEAAKLIAEKTNSMSYRRNYEEGTNTNKAREAAQRPQAVYREIRKTREVSRRDAPVRTRTTPTQSKGVPFESSQPSIPKEALETAMEEIREVLTQYSNIADPSESAARKERFRQAEEQGQIKETAEAMVRAELDAQTQDVQGQEVPENRVPATHRISLPPVTETHLERIPTSRRLSIAPPPVSEKGRLPIAARLGTTKLFKPTETGGDSEATTNRKPGRPLGKRKVLASPMTGAGANPRRRKTQQANAPKFPDLAREEAWPVQGGSLSSLLHHACDRGDLELTRILLGLDQRLEEALNTNGLSPLHLAVLRGSVVILEEFINKAPLSFLSHTPSKETVFHLAARNKNMDAFVFMAERLGSNSQFLLQKTDENGNTVLHTAASVACGAPLIRYIIAMKIVDISNKNKMGFAAYHLLPHDAQDFELLSSWLRFDTETSDELDSDVVEIYLDASSPVKPLRSRFESSDTRKNSHEDEVIKLLNLIGLNTSEMVERKTRKAHGVKKGSENLEYDMYIEALQNARNTITIVAVLIASVAYAGGINPPGGVYQDGPWRGKSIVGKTTAFKVFAICNNIALFTSLAIVILLVSIIPYKRKPLKKLLVATHRMMWVSIGFMATAYVAASWVTIPHYHGTRWLFPAIVAVAGGALAVLFSYLGVEAIGHWFKKKARVGVIPSFARTNSDLAISGKSANRFKSVPSSSSTSEREVNAIGIMEPRNEKEEGERLEEAMGGFEESKEKSAEMSRKEKRKAMKKMKRKQVRKEIASKEREEAEAKLNDPAEQEKLKAIEEEEERKREKELREFEDSERAWREAMEIQRKKEEVEEKRWKELEELRKLEASGDDECGEDDDGEYEYIEEGPPEIIFQGNEIILRKNKVKVPKRSVAQVEGNEIADRPTSNPLPPGTEAFPKNHNVSSAQQILDSVAQEVPNFGTEQDKAHCPFHLKTGACRFGPRCSRVHFYPDKSCTILMKNMYNGPGIAWEQDEGLEVCNRCHLVMLYTDEEAEQCYEEFYEDVHTEFLKYGELINFKVGRCWEMCMYTTDHWNLLCLPTNPSMVDILLVNCEFVNISRWKVAICGEFMKSRLKTCSRGSACNFIHCFRNPGGDYEWADFDKPPPRFWIRKMAALFGYSDEDLKHMEREYSGSLSEFRSDQPSDSQRQASRRSRSRDHDHVNVGSKPSYRSRKNHGDTRDSSRGHKLSRHEENCHGSPSSNRDGSLEREIYKEPRHAKETSRHESKWSEHSPTHRGMRKRIHERYSDDDSGDDDGRGETDHKRKSSRRYGRRGSNSEVQERLDDEEDTRCHWSSSDRRSRKEDHREGSLGDQEESHAVGEKSKRERSSSRHSHEGDSSGSRHRRHKRSDLRDKDGNERKRSVETSPRDKDRDKSKQRRRYKTGDPDYDRSRNGKRENVSGSSSDEKREERHKEGSGSSHRKRRRSSHEQTPKEPEEIIEPTPFSGAANSVTSAKTVLITGVSKGLGRALSLEMAKRGHTVIGCARTQEKFTALQSELSSPENHLLLTADVKSDSSVKEMAHTIMEKKGVPDIIVNNAGTINKNSKIWEVSAEDFDSVMDTNVKGVVNVLRHFIPLMLPRKQGIIVNMSSGWGRSGAALVAPYCASKWAIEGLSRSVAKEVAEGMAVVALNPGVINTEMLTSCFGNTASLYQAPDAWAVKAATMILNLTAGDNGGSLTV</sequence>
<feature type="zinc finger region" description="C3H1-type" evidence="11">
    <location>
        <begin position="1744"/>
        <end position="1774"/>
    </location>
</feature>
<feature type="compositionally biased region" description="Basic and acidic residues" evidence="12">
    <location>
        <begin position="1973"/>
        <end position="2021"/>
    </location>
</feature>
<keyword evidence="8 10" id="KW-0040">ANK repeat</keyword>
<organism evidence="15 16">
    <name type="scientific">Brassica napus</name>
    <name type="common">Rape</name>
    <dbReference type="NCBI Taxonomy" id="3708"/>
    <lineage>
        <taxon>Eukaryota</taxon>
        <taxon>Viridiplantae</taxon>
        <taxon>Streptophyta</taxon>
        <taxon>Embryophyta</taxon>
        <taxon>Tracheophyta</taxon>
        <taxon>Spermatophyta</taxon>
        <taxon>Magnoliopsida</taxon>
        <taxon>eudicotyledons</taxon>
        <taxon>Gunneridae</taxon>
        <taxon>Pentapetalae</taxon>
        <taxon>rosids</taxon>
        <taxon>malvids</taxon>
        <taxon>Brassicales</taxon>
        <taxon>Brassicaceae</taxon>
        <taxon>Brassiceae</taxon>
        <taxon>Brassica</taxon>
    </lineage>
</organism>
<dbReference type="PRINTS" id="PR00081">
    <property type="entry name" value="GDHRDH"/>
</dbReference>
<dbReference type="PROSITE" id="PS50088">
    <property type="entry name" value="ANK_REPEAT"/>
    <property type="match status" value="2"/>
</dbReference>
<evidence type="ECO:0000259" key="14">
    <source>
        <dbReference type="PROSITE" id="PS50103"/>
    </source>
</evidence>
<keyword evidence="11" id="KW-0862">Zinc</keyword>
<dbReference type="EMBL" id="JAGKQM010000018">
    <property type="protein sequence ID" value="KAH0863728.1"/>
    <property type="molecule type" value="Genomic_DNA"/>
</dbReference>
<evidence type="ECO:0000256" key="10">
    <source>
        <dbReference type="PROSITE-ProRule" id="PRU00023"/>
    </source>
</evidence>
<dbReference type="Gene3D" id="3.40.50.720">
    <property type="entry name" value="NAD(P)-binding Rossmann-like Domain"/>
    <property type="match status" value="1"/>
</dbReference>
<evidence type="ECO:0000313" key="16">
    <source>
        <dbReference type="Proteomes" id="UP000824890"/>
    </source>
</evidence>
<evidence type="ECO:0000256" key="5">
    <source>
        <dbReference type="ARBA" id="ARBA00022692"/>
    </source>
</evidence>
<gene>
    <name evidence="15" type="ORF">HID58_080939</name>
</gene>
<dbReference type="SMART" id="SM00356">
    <property type="entry name" value="ZnF_C3H1"/>
    <property type="match status" value="2"/>
</dbReference>
<feature type="transmembrane region" description="Helical" evidence="13">
    <location>
        <begin position="401"/>
        <end position="421"/>
    </location>
</feature>
<keyword evidence="11" id="KW-0479">Metal-binding</keyword>
<feature type="compositionally biased region" description="Polar residues" evidence="12">
    <location>
        <begin position="735"/>
        <end position="753"/>
    </location>
</feature>
<name>A0ABQ7Y8X9_BRANA</name>
<feature type="region of interest" description="Disordered" evidence="12">
    <location>
        <begin position="1818"/>
        <end position="2132"/>
    </location>
</feature>
<dbReference type="PROSITE" id="PS50297">
    <property type="entry name" value="ANK_REP_REGION"/>
    <property type="match status" value="2"/>
</dbReference>
<feature type="compositionally biased region" description="Basic residues" evidence="12">
    <location>
        <begin position="1947"/>
        <end position="1956"/>
    </location>
</feature>
<dbReference type="SUPFAM" id="SSF51735">
    <property type="entry name" value="NAD(P)-binding Rossmann-fold domains"/>
    <property type="match status" value="1"/>
</dbReference>
<dbReference type="InterPro" id="IPR026961">
    <property type="entry name" value="PGG_dom"/>
</dbReference>
<feature type="compositionally biased region" description="Basic and acidic residues" evidence="12">
    <location>
        <begin position="1928"/>
        <end position="1946"/>
    </location>
</feature>
<feature type="zinc finger region" description="C3H1-type" evidence="11">
    <location>
        <begin position="1608"/>
        <end position="1636"/>
    </location>
</feature>
<dbReference type="Gene3D" id="1.25.40.20">
    <property type="entry name" value="Ankyrin repeat-containing domain"/>
    <property type="match status" value="4"/>
</dbReference>
<keyword evidence="9 13" id="KW-0472">Membrane</keyword>
<dbReference type="PROSITE" id="PS50103">
    <property type="entry name" value="ZF_C3H1"/>
    <property type="match status" value="2"/>
</dbReference>
<dbReference type="InterPro" id="IPR036770">
    <property type="entry name" value="Ankyrin_rpt-contain_sf"/>
</dbReference>
<feature type="region of interest" description="Disordered" evidence="12">
    <location>
        <begin position="724"/>
        <end position="755"/>
    </location>
</feature>
<feature type="compositionally biased region" description="Basic and acidic residues" evidence="12">
    <location>
        <begin position="2034"/>
        <end position="2058"/>
    </location>
</feature>
<dbReference type="SUPFAM" id="SSF48403">
    <property type="entry name" value="Ankyrin repeat"/>
    <property type="match status" value="3"/>
</dbReference>
<feature type="region of interest" description="Disordered" evidence="12">
    <location>
        <begin position="877"/>
        <end position="931"/>
    </location>
</feature>
<evidence type="ECO:0000313" key="15">
    <source>
        <dbReference type="EMBL" id="KAH0863728.1"/>
    </source>
</evidence>
<keyword evidence="4" id="KW-0934">Plastid</keyword>
<dbReference type="SMART" id="SM00248">
    <property type="entry name" value="ANK"/>
    <property type="match status" value="14"/>
</dbReference>
<accession>A0ABQ7Y8X9</accession>
<keyword evidence="11" id="KW-0863">Zinc-finger</keyword>
<feature type="compositionally biased region" description="Basic and acidic residues" evidence="12">
    <location>
        <begin position="1889"/>
        <end position="1917"/>
    </location>
</feature>
<evidence type="ECO:0000256" key="1">
    <source>
        <dbReference type="ARBA" id="ARBA00004141"/>
    </source>
</evidence>
<evidence type="ECO:0000256" key="2">
    <source>
        <dbReference type="ARBA" id="ARBA00004229"/>
    </source>
</evidence>
<feature type="compositionally biased region" description="Basic residues" evidence="12">
    <location>
        <begin position="893"/>
        <end position="903"/>
    </location>
</feature>
<feature type="compositionally biased region" description="Basic residues" evidence="12">
    <location>
        <begin position="1420"/>
        <end position="1434"/>
    </location>
</feature>
<dbReference type="Proteomes" id="UP000824890">
    <property type="component" value="Unassembled WGS sequence"/>
</dbReference>
<feature type="compositionally biased region" description="Basic and acidic residues" evidence="12">
    <location>
        <begin position="1391"/>
        <end position="1419"/>
    </location>
</feature>
<dbReference type="Pfam" id="PF13962">
    <property type="entry name" value="PGG"/>
    <property type="match status" value="2"/>
</dbReference>
<evidence type="ECO:0000256" key="12">
    <source>
        <dbReference type="SAM" id="MobiDB-lite"/>
    </source>
</evidence>